<keyword evidence="4" id="KW-1185">Reference proteome</keyword>
<feature type="domain" description="PiggyBac transposable element-derived protein" evidence="2">
    <location>
        <begin position="24"/>
        <end position="91"/>
    </location>
</feature>
<dbReference type="GO" id="GO:0043565">
    <property type="term" value="F:sequence-specific DNA binding"/>
    <property type="evidence" value="ECO:0007669"/>
    <property type="project" value="TreeGrafter"/>
</dbReference>
<feature type="domain" description="Reverse transcriptase" evidence="1">
    <location>
        <begin position="245"/>
        <end position="361"/>
    </location>
</feature>
<comment type="caution">
    <text evidence="3">The sequence shown here is derived from an EMBL/GenBank/DDBJ whole genome shotgun (WGS) entry which is preliminary data.</text>
</comment>
<dbReference type="InterPro" id="IPR000477">
    <property type="entry name" value="RT_dom"/>
</dbReference>
<accession>A0A8K0G683</accession>
<evidence type="ECO:0000259" key="1">
    <source>
        <dbReference type="Pfam" id="PF00078"/>
    </source>
</evidence>
<dbReference type="EMBL" id="VTPC01085175">
    <property type="protein sequence ID" value="KAF2887098.1"/>
    <property type="molecule type" value="Genomic_DNA"/>
</dbReference>
<evidence type="ECO:0000259" key="2">
    <source>
        <dbReference type="Pfam" id="PF13843"/>
    </source>
</evidence>
<proteinExistence type="predicted"/>
<dbReference type="AlphaFoldDB" id="A0A8K0G683"/>
<dbReference type="Proteomes" id="UP000801492">
    <property type="component" value="Unassembled WGS sequence"/>
</dbReference>
<dbReference type="Pfam" id="PF00078">
    <property type="entry name" value="RVT_1"/>
    <property type="match status" value="1"/>
</dbReference>
<dbReference type="InterPro" id="IPR052638">
    <property type="entry name" value="PiggyBac_TE-derived"/>
</dbReference>
<dbReference type="PANTHER" id="PTHR47055:SF3">
    <property type="entry name" value="PHORBOL-ESTER_DAG-TYPE DOMAIN-CONTAINING PROTEIN"/>
    <property type="match status" value="1"/>
</dbReference>
<evidence type="ECO:0000313" key="4">
    <source>
        <dbReference type="Proteomes" id="UP000801492"/>
    </source>
</evidence>
<gene>
    <name evidence="3" type="ORF">ILUMI_19075</name>
</gene>
<dbReference type="InterPro" id="IPR029526">
    <property type="entry name" value="PGBD"/>
</dbReference>
<name>A0A8K0G683_IGNLU</name>
<dbReference type="OrthoDB" id="10057240at2759"/>
<dbReference type="PANTHER" id="PTHR47055">
    <property type="entry name" value="DDE_TNP_1_7 DOMAIN-CONTAINING PROTEIN"/>
    <property type="match status" value="1"/>
</dbReference>
<protein>
    <recommendedName>
        <fullName evidence="5">Reverse transcriptase domain-containing protein</fullName>
    </recommendedName>
</protein>
<evidence type="ECO:0008006" key="5">
    <source>
        <dbReference type="Google" id="ProtNLM"/>
    </source>
</evidence>
<dbReference type="Pfam" id="PF13843">
    <property type="entry name" value="DDE_Tnp_1_7"/>
    <property type="match status" value="1"/>
</dbReference>
<organism evidence="3 4">
    <name type="scientific">Ignelater luminosus</name>
    <name type="common">Cucubano</name>
    <name type="synonym">Pyrophorus luminosus</name>
    <dbReference type="NCBI Taxonomy" id="2038154"/>
    <lineage>
        <taxon>Eukaryota</taxon>
        <taxon>Metazoa</taxon>
        <taxon>Ecdysozoa</taxon>
        <taxon>Arthropoda</taxon>
        <taxon>Hexapoda</taxon>
        <taxon>Insecta</taxon>
        <taxon>Pterygota</taxon>
        <taxon>Neoptera</taxon>
        <taxon>Endopterygota</taxon>
        <taxon>Coleoptera</taxon>
        <taxon>Polyphaga</taxon>
        <taxon>Elateriformia</taxon>
        <taxon>Elateroidea</taxon>
        <taxon>Elateridae</taxon>
        <taxon>Agrypninae</taxon>
        <taxon>Pyrophorini</taxon>
        <taxon>Ignelater</taxon>
    </lineage>
</organism>
<evidence type="ECO:0000313" key="3">
    <source>
        <dbReference type="EMBL" id="KAF2887098.1"/>
    </source>
</evidence>
<sequence>MDNFDIIAAETQDEWDEHDGVPLTNLYAARRNRRTDITHQEVKYFLGILLLSGYCSVSRRRMYRKKTEDCHNKLVAEALRRDRFEHIMINFYCCELNKRRRFVLGLLIYKTGKPSNMENVNSRHDRLDHFITSQEKQTRCRHYHKKNAIQSNNDSKEKWDNRKGNNIIKESRRKFNAALLKNEEIRTKYNENAENVLTTNTQNMETEGRWENMKKAMLKANEVTASSTTRKRKKQWCNEECKYIAEKGDPMSTPFFNLLLEEIMRKTKIKTEETILKNEHQCVAFADDLTTMAKTKKKLQRIIGKIVKGTKRCELINEARTKCIIMGDRQHDIEESLNVQTEEQEYTFERVHKFTFLGVQIKENDWEDQEKETNITKEYQEYG</sequence>
<reference evidence="3" key="1">
    <citation type="submission" date="2019-08" db="EMBL/GenBank/DDBJ databases">
        <title>The genome of the North American firefly Photinus pyralis.</title>
        <authorList>
            <consortium name="Photinus pyralis genome working group"/>
            <person name="Fallon T.R."/>
            <person name="Sander Lower S.E."/>
            <person name="Weng J.-K."/>
        </authorList>
    </citation>
    <scope>NUCLEOTIDE SEQUENCE</scope>
    <source>
        <strain evidence="3">TRF0915ILg1</strain>
        <tissue evidence="3">Whole body</tissue>
    </source>
</reference>